<evidence type="ECO:0000256" key="3">
    <source>
        <dbReference type="ARBA" id="ARBA00022729"/>
    </source>
</evidence>
<dbReference type="EMBL" id="MKVH01000014">
    <property type="protein sequence ID" value="OJX58861.1"/>
    <property type="molecule type" value="Genomic_DNA"/>
</dbReference>
<dbReference type="GO" id="GO:0015833">
    <property type="term" value="P:peptide transport"/>
    <property type="evidence" value="ECO:0007669"/>
    <property type="project" value="TreeGrafter"/>
</dbReference>
<evidence type="ECO:0000259" key="4">
    <source>
        <dbReference type="Pfam" id="PF00496"/>
    </source>
</evidence>
<dbReference type="STRING" id="1895771.BGO89_03615"/>
<protein>
    <recommendedName>
        <fullName evidence="4">Solute-binding protein family 5 domain-containing protein</fullName>
    </recommendedName>
</protein>
<evidence type="ECO:0000313" key="6">
    <source>
        <dbReference type="Proteomes" id="UP000184233"/>
    </source>
</evidence>
<dbReference type="GO" id="GO:1904680">
    <property type="term" value="F:peptide transmembrane transporter activity"/>
    <property type="evidence" value="ECO:0007669"/>
    <property type="project" value="TreeGrafter"/>
</dbReference>
<keyword evidence="2" id="KW-0813">Transport</keyword>
<comment type="caution">
    <text evidence="5">The sequence shown here is derived from an EMBL/GenBank/DDBJ whole genome shotgun (WGS) entry which is preliminary data.</text>
</comment>
<dbReference type="CDD" id="cd00995">
    <property type="entry name" value="PBP2_NikA_DppA_OppA_like"/>
    <property type="match status" value="1"/>
</dbReference>
<reference evidence="5 6" key="1">
    <citation type="submission" date="2016-09" db="EMBL/GenBank/DDBJ databases">
        <title>Genome-resolved meta-omics ties microbial dynamics to process performance in biotechnology for thiocyanate degradation.</title>
        <authorList>
            <person name="Kantor R.S."/>
            <person name="Huddy R.J."/>
            <person name="Iyer R."/>
            <person name="Thomas B.C."/>
            <person name="Brown C.T."/>
            <person name="Anantharaman K."/>
            <person name="Tringe S."/>
            <person name="Hettich R.L."/>
            <person name="Harrison S.T."/>
            <person name="Banfield J.F."/>
        </authorList>
    </citation>
    <scope>NUCLEOTIDE SEQUENCE [LARGE SCALE GENOMIC DNA]</scope>
    <source>
        <strain evidence="5">59-99</strain>
    </source>
</reference>
<dbReference type="SUPFAM" id="SSF53850">
    <property type="entry name" value="Periplasmic binding protein-like II"/>
    <property type="match status" value="1"/>
</dbReference>
<accession>A0A1M3L1P2</accession>
<proteinExistence type="inferred from homology"/>
<dbReference type="PROSITE" id="PS51257">
    <property type="entry name" value="PROKAR_LIPOPROTEIN"/>
    <property type="match status" value="1"/>
</dbReference>
<gene>
    <name evidence="5" type="ORF">BGO89_03615</name>
</gene>
<feature type="domain" description="Solute-binding protein family 5" evidence="4">
    <location>
        <begin position="80"/>
        <end position="486"/>
    </location>
</feature>
<dbReference type="Proteomes" id="UP000184233">
    <property type="component" value="Unassembled WGS sequence"/>
</dbReference>
<sequence length="581" mass="65875">MQRIALLLAAVALVTSCKQQGRPEGTLHPAKGGKYHGGVFRVNENGDLSSLDPVAINDVTSAHIAENIYDNLLSFDEHLELVPELAKSWTVSEDGRTYTYHLHDDVYFHDDPCFPGGKGRKMTAHDVKYSLSRACDFRAKTKSYDYFRGKVDGADEYYESTHKAFEQGGEPGVRGVRGFVVVDDTTFSIHLVKPFAPFRHYVALTSMGIHAREAVEHYGRNFFKNPVGTGPFEFVSWSDGRDLSLVANRKYWKYDEAGNRLPLLEAVRFTFMKDDKMQLLEFQAGNLEESYRIANEFFGDIVDENKKPKGKYAKYNLLHATAASTQFYGFLTTDPVLKDKRIRQAFNLAIDRRRIIRYVLRGQAAGPAEHGFVPPTMPGYSTDSVRGYSFDPVRAKQLLAEAGYPDGKGLPEITLQLNAGGGRNISIAEAIQGMLKENLNVSIGLRQIEFAQHLQSIDEGKAPFFRLGWVADYPDPETFLNLYYGKLVPKDGGISPINSVRYQNPKFDALFEQALATTDEAKRMELYRQAEQIAIDDAPMLLIFHDEDYRFIQPYVMDYRNNAMDKRPYKYVWFDPSKMPQ</sequence>
<keyword evidence="3" id="KW-0732">Signal</keyword>
<comment type="similarity">
    <text evidence="1">Belongs to the bacterial solute-binding protein 5 family.</text>
</comment>
<evidence type="ECO:0000313" key="5">
    <source>
        <dbReference type="EMBL" id="OJX58861.1"/>
    </source>
</evidence>
<dbReference type="AlphaFoldDB" id="A0A1M3L1P2"/>
<dbReference type="InterPro" id="IPR039424">
    <property type="entry name" value="SBP_5"/>
</dbReference>
<dbReference type="PANTHER" id="PTHR30290">
    <property type="entry name" value="PERIPLASMIC BINDING COMPONENT OF ABC TRANSPORTER"/>
    <property type="match status" value="1"/>
</dbReference>
<dbReference type="Gene3D" id="3.90.76.10">
    <property type="entry name" value="Dipeptide-binding Protein, Domain 1"/>
    <property type="match status" value="1"/>
</dbReference>
<evidence type="ECO:0000256" key="2">
    <source>
        <dbReference type="ARBA" id="ARBA00022448"/>
    </source>
</evidence>
<dbReference type="GO" id="GO:0030288">
    <property type="term" value="C:outer membrane-bounded periplasmic space"/>
    <property type="evidence" value="ECO:0007669"/>
    <property type="project" value="UniProtKB-ARBA"/>
</dbReference>
<dbReference type="Gene3D" id="3.10.105.10">
    <property type="entry name" value="Dipeptide-binding Protein, Domain 3"/>
    <property type="match status" value="1"/>
</dbReference>
<evidence type="ECO:0000256" key="1">
    <source>
        <dbReference type="ARBA" id="ARBA00005695"/>
    </source>
</evidence>
<dbReference type="Pfam" id="PF00496">
    <property type="entry name" value="SBP_bac_5"/>
    <property type="match status" value="1"/>
</dbReference>
<dbReference type="InterPro" id="IPR030678">
    <property type="entry name" value="Peptide/Ni-bd"/>
</dbReference>
<dbReference type="PANTHER" id="PTHR30290:SF9">
    <property type="entry name" value="OLIGOPEPTIDE-BINDING PROTEIN APPA"/>
    <property type="match status" value="1"/>
</dbReference>
<dbReference type="InterPro" id="IPR000914">
    <property type="entry name" value="SBP_5_dom"/>
</dbReference>
<name>A0A1M3L1P2_9BACT</name>
<dbReference type="GO" id="GO:0043190">
    <property type="term" value="C:ATP-binding cassette (ABC) transporter complex"/>
    <property type="evidence" value="ECO:0007669"/>
    <property type="project" value="InterPro"/>
</dbReference>
<dbReference type="Gene3D" id="3.40.190.10">
    <property type="entry name" value="Periplasmic binding protein-like II"/>
    <property type="match status" value="1"/>
</dbReference>
<organism evidence="5 6">
    <name type="scientific">Candidatus Kapaibacterium thiocyanatum</name>
    <dbReference type="NCBI Taxonomy" id="1895771"/>
    <lineage>
        <taxon>Bacteria</taxon>
        <taxon>Pseudomonadati</taxon>
        <taxon>Candidatus Kapaibacteriota</taxon>
        <taxon>Candidatus Kapaibacteriia</taxon>
        <taxon>Candidatus Kapaibacteriales</taxon>
        <taxon>Candidatus Kapaibacteriaceae</taxon>
        <taxon>Candidatus Kapaibacterium</taxon>
    </lineage>
</organism>
<dbReference type="PIRSF" id="PIRSF002741">
    <property type="entry name" value="MppA"/>
    <property type="match status" value="1"/>
</dbReference>